<comment type="caution">
    <text evidence="2">The sequence shown here is derived from an EMBL/GenBank/DDBJ whole genome shotgun (WGS) entry which is preliminary data.</text>
</comment>
<evidence type="ECO:0000313" key="2">
    <source>
        <dbReference type="EMBL" id="MDN4613301.1"/>
    </source>
</evidence>
<evidence type="ECO:0000313" key="3">
    <source>
        <dbReference type="Proteomes" id="UP001174208"/>
    </source>
</evidence>
<feature type="region of interest" description="Disordered" evidence="1">
    <location>
        <begin position="60"/>
        <end position="112"/>
    </location>
</feature>
<reference evidence="2" key="1">
    <citation type="submission" date="2023-06" db="EMBL/GenBank/DDBJ databases">
        <title>MT1 and MT2 Draft Genomes of Novel Species.</title>
        <authorList>
            <person name="Venkateswaran K."/>
        </authorList>
    </citation>
    <scope>NUCLEOTIDE SEQUENCE</scope>
    <source>
        <strain evidence="2">F6_8S_P_1B</strain>
    </source>
</reference>
<dbReference type="RefSeq" id="WP_301212794.1">
    <property type="nucleotide sequence ID" value="NZ_JAROCF010000001.1"/>
</dbReference>
<dbReference type="Gene3D" id="6.10.140.1430">
    <property type="match status" value="1"/>
</dbReference>
<feature type="compositionally biased region" description="Gly residues" evidence="1">
    <location>
        <begin position="85"/>
        <end position="104"/>
    </location>
</feature>
<sequence length="112" mass="11084">MKVLIFAAGVAVGFVIGSRAGRGAYENMKHKWQGFSESDQVQQVKGDVKDFAGRAASQVGDKVSEAVGKATDKASSKLDDLTGKSGNGSTGSGSTGTGSTGTGSTGAAAPAN</sequence>
<keyword evidence="3" id="KW-1185">Reference proteome</keyword>
<gene>
    <name evidence="2" type="ORF">P5G50_02445</name>
</gene>
<accession>A0ABT8K775</accession>
<evidence type="ECO:0008006" key="4">
    <source>
        <dbReference type="Google" id="ProtNLM"/>
    </source>
</evidence>
<dbReference type="Proteomes" id="UP001174208">
    <property type="component" value="Unassembled WGS sequence"/>
</dbReference>
<proteinExistence type="predicted"/>
<protein>
    <recommendedName>
        <fullName evidence="4">YtxH domain-containing protein</fullName>
    </recommendedName>
</protein>
<organism evidence="2 3">
    <name type="scientific">Leifsonia williamsii</name>
    <dbReference type="NCBI Taxonomy" id="3035919"/>
    <lineage>
        <taxon>Bacteria</taxon>
        <taxon>Bacillati</taxon>
        <taxon>Actinomycetota</taxon>
        <taxon>Actinomycetes</taxon>
        <taxon>Micrococcales</taxon>
        <taxon>Microbacteriaceae</taxon>
        <taxon>Leifsonia</taxon>
    </lineage>
</organism>
<dbReference type="EMBL" id="JAROCF010000001">
    <property type="protein sequence ID" value="MDN4613301.1"/>
    <property type="molecule type" value="Genomic_DNA"/>
</dbReference>
<feature type="compositionally biased region" description="Basic and acidic residues" evidence="1">
    <location>
        <begin position="70"/>
        <end position="82"/>
    </location>
</feature>
<name>A0ABT8K775_9MICO</name>
<evidence type="ECO:0000256" key="1">
    <source>
        <dbReference type="SAM" id="MobiDB-lite"/>
    </source>
</evidence>